<proteinExistence type="predicted"/>
<sequence length="405" mass="45100">MTGYIKEWVAENGTEAGVAGKVFAQACLSWSGYNGQTCNLITSETCTPPETKDKEYMNHQQFYTLWNIYAVHQFFNQYTAALTSGLPIAASRLGKIVDLVAPDVEHDSAAPQWWEIMTTTLFYLTIFVGPAGWAISEEAAISGPAILNGIWAARGTPSLSVIYQGYTQTAQTRFHNLANIENDLGDMNDVDSFLALTSPGGFSARVTIDLTDQSAALYKSMELFTLSEAMKANGVVIAKSPNTDPRYFDAVRKQIKCPGFGPAGNCYNHWYDPATNATYAFHNPKSAVQDYTELINYIWDNKIVDNMAEIFKIEVCSGKEPSLDKGATAVKCAMNAKVCEYDYPKYPDDFDETTLNYAVTDQFRNCGKDTSWGRLCDGWLLTGEKYHLPFSYLGPLLYYGSWYCR</sequence>
<dbReference type="AlphaFoldDB" id="A0A6G1KXC1"/>
<accession>A0A6G1KXC1</accession>
<dbReference type="EMBL" id="ML995896">
    <property type="protein sequence ID" value="KAF2765291.1"/>
    <property type="molecule type" value="Genomic_DNA"/>
</dbReference>
<keyword evidence="2" id="KW-1185">Reference proteome</keyword>
<protein>
    <submittedName>
        <fullName evidence="1">Uncharacterized protein</fullName>
    </submittedName>
</protein>
<evidence type="ECO:0000313" key="2">
    <source>
        <dbReference type="Proteomes" id="UP000799436"/>
    </source>
</evidence>
<name>A0A6G1KXC1_9PEZI</name>
<dbReference type="OrthoDB" id="5345753at2759"/>
<organism evidence="1 2">
    <name type="scientific">Teratosphaeria nubilosa</name>
    <dbReference type="NCBI Taxonomy" id="161662"/>
    <lineage>
        <taxon>Eukaryota</taxon>
        <taxon>Fungi</taxon>
        <taxon>Dikarya</taxon>
        <taxon>Ascomycota</taxon>
        <taxon>Pezizomycotina</taxon>
        <taxon>Dothideomycetes</taxon>
        <taxon>Dothideomycetidae</taxon>
        <taxon>Mycosphaerellales</taxon>
        <taxon>Teratosphaeriaceae</taxon>
        <taxon>Teratosphaeria</taxon>
    </lineage>
</organism>
<dbReference type="Proteomes" id="UP000799436">
    <property type="component" value="Unassembled WGS sequence"/>
</dbReference>
<reference evidence="1" key="1">
    <citation type="journal article" date="2020" name="Stud. Mycol.">
        <title>101 Dothideomycetes genomes: a test case for predicting lifestyles and emergence of pathogens.</title>
        <authorList>
            <person name="Haridas S."/>
            <person name="Albert R."/>
            <person name="Binder M."/>
            <person name="Bloem J."/>
            <person name="Labutti K."/>
            <person name="Salamov A."/>
            <person name="Andreopoulos B."/>
            <person name="Baker S."/>
            <person name="Barry K."/>
            <person name="Bills G."/>
            <person name="Bluhm B."/>
            <person name="Cannon C."/>
            <person name="Castanera R."/>
            <person name="Culley D."/>
            <person name="Daum C."/>
            <person name="Ezra D."/>
            <person name="Gonzalez J."/>
            <person name="Henrissat B."/>
            <person name="Kuo A."/>
            <person name="Liang C."/>
            <person name="Lipzen A."/>
            <person name="Lutzoni F."/>
            <person name="Magnuson J."/>
            <person name="Mondo S."/>
            <person name="Nolan M."/>
            <person name="Ohm R."/>
            <person name="Pangilinan J."/>
            <person name="Park H.-J."/>
            <person name="Ramirez L."/>
            <person name="Alfaro M."/>
            <person name="Sun H."/>
            <person name="Tritt A."/>
            <person name="Yoshinaga Y."/>
            <person name="Zwiers L.-H."/>
            <person name="Turgeon B."/>
            <person name="Goodwin S."/>
            <person name="Spatafora J."/>
            <person name="Crous P."/>
            <person name="Grigoriev I."/>
        </authorList>
    </citation>
    <scope>NUCLEOTIDE SEQUENCE</scope>
    <source>
        <strain evidence="1">CBS 116005</strain>
    </source>
</reference>
<evidence type="ECO:0000313" key="1">
    <source>
        <dbReference type="EMBL" id="KAF2765291.1"/>
    </source>
</evidence>
<gene>
    <name evidence="1" type="ORF">EJ03DRAFT_355018</name>
</gene>